<dbReference type="GO" id="GO:0003684">
    <property type="term" value="F:damaged DNA binding"/>
    <property type="evidence" value="ECO:0007669"/>
    <property type="project" value="UniProtKB-UniRule"/>
</dbReference>
<dbReference type="InterPro" id="IPR036187">
    <property type="entry name" value="DNA_mismatch_repair_MutS_sf"/>
</dbReference>
<keyword evidence="3 9" id="KW-0547">Nucleotide-binding</keyword>
<evidence type="ECO:0000256" key="6">
    <source>
        <dbReference type="ARBA" id="ARBA00023125"/>
    </source>
</evidence>
<dbReference type="Gene3D" id="3.40.1170.10">
    <property type="entry name" value="DNA repair protein MutS, domain I"/>
    <property type="match status" value="1"/>
</dbReference>
<dbReference type="InterPro" id="IPR007695">
    <property type="entry name" value="DNA_mismatch_repair_MutS-lik_N"/>
</dbReference>
<dbReference type="GO" id="GO:0006298">
    <property type="term" value="P:mismatch repair"/>
    <property type="evidence" value="ECO:0007669"/>
    <property type="project" value="UniProtKB-UniRule"/>
</dbReference>
<dbReference type="STRING" id="36856.ATB98_10840"/>
<keyword evidence="6 9" id="KW-0238">DNA-binding</keyword>
<dbReference type="EMBL" id="LNQB01000069">
    <property type="protein sequence ID" value="OAP46456.1"/>
    <property type="molecule type" value="Genomic_DNA"/>
</dbReference>
<dbReference type="Gene3D" id="3.40.50.300">
    <property type="entry name" value="P-loop containing nucleotide triphosphate hydrolases"/>
    <property type="match status" value="1"/>
</dbReference>
<dbReference type="PIRSF" id="PIRSF037677">
    <property type="entry name" value="DNA_mis_repair_Msh6"/>
    <property type="match status" value="1"/>
</dbReference>
<dbReference type="NCBIfam" id="TIGR01070">
    <property type="entry name" value="mutS1"/>
    <property type="match status" value="1"/>
</dbReference>
<evidence type="ECO:0000256" key="8">
    <source>
        <dbReference type="ARBA" id="ARBA00024647"/>
    </source>
</evidence>
<organism evidence="13 14">
    <name type="scientific">Sinorhizobium saheli</name>
    <dbReference type="NCBI Taxonomy" id="36856"/>
    <lineage>
        <taxon>Bacteria</taxon>
        <taxon>Pseudomonadati</taxon>
        <taxon>Pseudomonadota</taxon>
        <taxon>Alphaproteobacteria</taxon>
        <taxon>Hyphomicrobiales</taxon>
        <taxon>Rhizobiaceae</taxon>
        <taxon>Sinorhizobium/Ensifer group</taxon>
        <taxon>Sinorhizobium</taxon>
    </lineage>
</organism>
<keyword evidence="7 9" id="KW-0234">DNA repair</keyword>
<evidence type="ECO:0000256" key="3">
    <source>
        <dbReference type="ARBA" id="ARBA00022741"/>
    </source>
</evidence>
<evidence type="ECO:0000313" key="14">
    <source>
        <dbReference type="Proteomes" id="UP000078507"/>
    </source>
</evidence>
<dbReference type="InterPro" id="IPR036678">
    <property type="entry name" value="MutS_con_dom_sf"/>
</dbReference>
<reference evidence="13 14" key="1">
    <citation type="submission" date="2015-11" db="EMBL/GenBank/DDBJ databases">
        <title>Ensifer anhuiense sp. nov., an effective nitrogen fixation bacterium with Glycine soja.</title>
        <authorList>
            <person name="Yan H."/>
            <person name="Chen W."/>
        </authorList>
    </citation>
    <scope>NUCLEOTIDE SEQUENCE [LARGE SCALE GENOMIC DNA]</scope>
    <source>
        <strain evidence="13 14">LMG 7837</strain>
    </source>
</reference>
<dbReference type="Pfam" id="PF01624">
    <property type="entry name" value="MutS_I"/>
    <property type="match status" value="1"/>
</dbReference>
<sequence>MNFLMDASSPAGDVLSVSDLASQESRSAATPMMEQFIEIKANNPDSLLFYRMGDFYELFFQDAVEASRALGITLTKRGQHLGQEIPMCGVPVHAADDYLQKLIALGYRVAVCEQVEDPAEAKKRGSKSVVRRDVVRLVTPGTITEDKLLSPSESNYLMALARIRSGSEPAYALAWIDISTGIFRLAETGDSRLLADILRIEPRELILPDTVFHDPELRPVFDVLGRVAVPQPAVLFDSATAEGRIARYYGVKTLDGFGSFSRAELAAASAAISYVEKTQLQERPALGIPERESVASTLFIDPATRANLELAKTLSGSREGSLLRALDRTVTSGGARLLGERLMSPLTDPERINRRLDSIEMLADQPRFAADVRDALRRAPDMPRALSRIALGRGGPRDLGAIQAGLRAAAAISALLLRAELSAELTEARDKIAALPAELLARLDATLAEELPLLKRDGGFVREGASAELDEMRALRDQSRRVIAGLQLQYCEETGIKSLKIKHNNVLGYFIEVTAGNAGAMTDTDAGRARFIHRQTMANAMRFTTTELAELETKIANAADRALAIELETFEAMAREVVAHAEAIKAAALALATIDVSAGLAILAEEQNYVRPTVDRSRRFSIDGGRHPVVEQALRRQAANPFVANGCDLSPPEGEEGGAIWLLTGPNMGGKSTFLRQNALIAIMAQMGSFVPAAAAHIGVVDRLFSRVGASDDLARGRSTFMVEMVETAAILNQATDRSLVILDEIGRGTATFDGLSIAWAAVEHLHEVNRCRGLFATHFHELTVLSEKLGRLSNATMRVKEWDGDVIFLHEVGPGAADRSYGIQVARLAGLPASVVARARDVLAKLEDADRKNPASQLIDDLPLFQVAVRREEAARASGPSKVEEALKALNPDDMTPREALEALYALKKEAASR</sequence>
<evidence type="ECO:0000313" key="13">
    <source>
        <dbReference type="EMBL" id="OAP46456.1"/>
    </source>
</evidence>
<dbReference type="CDD" id="cd03284">
    <property type="entry name" value="ABC_MutS1"/>
    <property type="match status" value="1"/>
</dbReference>
<gene>
    <name evidence="9" type="primary">mutS</name>
    <name evidence="13" type="ORF">ATB98_10840</name>
</gene>
<accession>A0A178YGQ7</accession>
<dbReference type="AlphaFoldDB" id="A0A178YGQ7"/>
<dbReference type="GO" id="GO:0005524">
    <property type="term" value="F:ATP binding"/>
    <property type="evidence" value="ECO:0007669"/>
    <property type="project" value="UniProtKB-UniRule"/>
</dbReference>
<evidence type="ECO:0000256" key="10">
    <source>
        <dbReference type="RuleBase" id="RU003756"/>
    </source>
</evidence>
<dbReference type="GO" id="GO:0030983">
    <property type="term" value="F:mismatched DNA binding"/>
    <property type="evidence" value="ECO:0007669"/>
    <property type="project" value="InterPro"/>
</dbReference>
<dbReference type="PANTHER" id="PTHR11361:SF34">
    <property type="entry name" value="DNA MISMATCH REPAIR PROTEIN MSH1, MITOCHONDRIAL"/>
    <property type="match status" value="1"/>
</dbReference>
<dbReference type="Pfam" id="PF05188">
    <property type="entry name" value="MutS_II"/>
    <property type="match status" value="1"/>
</dbReference>
<evidence type="ECO:0000256" key="1">
    <source>
        <dbReference type="ARBA" id="ARBA00006271"/>
    </source>
</evidence>
<dbReference type="Pfam" id="PF05192">
    <property type="entry name" value="MutS_III"/>
    <property type="match status" value="1"/>
</dbReference>
<evidence type="ECO:0000259" key="12">
    <source>
        <dbReference type="PROSITE" id="PS00486"/>
    </source>
</evidence>
<evidence type="ECO:0000256" key="11">
    <source>
        <dbReference type="SAM" id="Coils"/>
    </source>
</evidence>
<dbReference type="InterPro" id="IPR007861">
    <property type="entry name" value="DNA_mismatch_repair_MutS_clamp"/>
</dbReference>
<dbReference type="InterPro" id="IPR045076">
    <property type="entry name" value="MutS"/>
</dbReference>
<feature type="coiled-coil region" evidence="11">
    <location>
        <begin position="541"/>
        <end position="568"/>
    </location>
</feature>
<dbReference type="Proteomes" id="UP000078507">
    <property type="component" value="Unassembled WGS sequence"/>
</dbReference>
<proteinExistence type="inferred from homology"/>
<dbReference type="SUPFAM" id="SSF52540">
    <property type="entry name" value="P-loop containing nucleoside triphosphate hydrolases"/>
    <property type="match status" value="1"/>
</dbReference>
<dbReference type="InterPro" id="IPR007696">
    <property type="entry name" value="DNA_mismatch_repair_MutS_core"/>
</dbReference>
<dbReference type="SUPFAM" id="SSF48334">
    <property type="entry name" value="DNA repair protein MutS, domain III"/>
    <property type="match status" value="1"/>
</dbReference>
<dbReference type="FunFam" id="3.40.1170.10:FF:000001">
    <property type="entry name" value="DNA mismatch repair protein MutS"/>
    <property type="match status" value="1"/>
</dbReference>
<comment type="similarity">
    <text evidence="1 9 10">Belongs to the DNA mismatch repair MutS family.</text>
</comment>
<comment type="caution">
    <text evidence="13">The sequence shown here is derived from an EMBL/GenBank/DDBJ whole genome shotgun (WGS) entry which is preliminary data.</text>
</comment>
<dbReference type="GO" id="GO:0005829">
    <property type="term" value="C:cytosol"/>
    <property type="evidence" value="ECO:0007669"/>
    <property type="project" value="TreeGrafter"/>
</dbReference>
<evidence type="ECO:0000256" key="5">
    <source>
        <dbReference type="ARBA" id="ARBA00022840"/>
    </source>
</evidence>
<dbReference type="InterPro" id="IPR000432">
    <property type="entry name" value="DNA_mismatch_repair_MutS_C"/>
</dbReference>
<dbReference type="HAMAP" id="MF_00096">
    <property type="entry name" value="MutS"/>
    <property type="match status" value="1"/>
</dbReference>
<dbReference type="Pfam" id="PF00488">
    <property type="entry name" value="MutS_V"/>
    <property type="match status" value="1"/>
</dbReference>
<evidence type="ECO:0000256" key="2">
    <source>
        <dbReference type="ARBA" id="ARBA00021982"/>
    </source>
</evidence>
<dbReference type="InterPro" id="IPR017261">
    <property type="entry name" value="DNA_mismatch_repair_MutS/MSH"/>
</dbReference>
<dbReference type="Gene3D" id="6.10.140.430">
    <property type="match status" value="1"/>
</dbReference>
<dbReference type="Gene3D" id="3.30.420.110">
    <property type="entry name" value="MutS, connector domain"/>
    <property type="match status" value="1"/>
</dbReference>
<dbReference type="GO" id="GO:0140664">
    <property type="term" value="F:ATP-dependent DNA damage sensor activity"/>
    <property type="evidence" value="ECO:0007669"/>
    <property type="project" value="InterPro"/>
</dbReference>
<evidence type="ECO:0000256" key="7">
    <source>
        <dbReference type="ARBA" id="ARBA00023204"/>
    </source>
</evidence>
<dbReference type="InterPro" id="IPR005748">
    <property type="entry name" value="DNA_mismatch_repair_MutS"/>
</dbReference>
<comment type="function">
    <text evidence="8 9">This protein is involved in the repair of mismatches in DNA. It is possible that it carries out the mismatch recognition step. This protein has a weak ATPase activity.</text>
</comment>
<dbReference type="InterPro" id="IPR007860">
    <property type="entry name" value="DNA_mmatch_repair_MutS_con_dom"/>
</dbReference>
<dbReference type="PROSITE" id="PS00486">
    <property type="entry name" value="DNA_MISMATCH_REPAIR_2"/>
    <property type="match status" value="1"/>
</dbReference>
<evidence type="ECO:0000256" key="4">
    <source>
        <dbReference type="ARBA" id="ARBA00022763"/>
    </source>
</evidence>
<keyword evidence="11" id="KW-0175">Coiled coil</keyword>
<dbReference type="NCBIfam" id="NF003810">
    <property type="entry name" value="PRK05399.1"/>
    <property type="match status" value="1"/>
</dbReference>
<keyword evidence="4 9" id="KW-0227">DNA damage</keyword>
<keyword evidence="14" id="KW-1185">Reference proteome</keyword>
<dbReference type="OrthoDB" id="9802448at2"/>
<evidence type="ECO:0000256" key="9">
    <source>
        <dbReference type="HAMAP-Rule" id="MF_00096"/>
    </source>
</evidence>
<dbReference type="SUPFAM" id="SSF53150">
    <property type="entry name" value="DNA repair protein MutS, domain II"/>
    <property type="match status" value="1"/>
</dbReference>
<dbReference type="RefSeq" id="WP_066873142.1">
    <property type="nucleotide sequence ID" value="NZ_LNQB01000069.1"/>
</dbReference>
<dbReference type="Gene3D" id="1.10.1420.10">
    <property type="match status" value="2"/>
</dbReference>
<dbReference type="InterPro" id="IPR016151">
    <property type="entry name" value="DNA_mismatch_repair_MutS_N"/>
</dbReference>
<keyword evidence="5 9" id="KW-0067">ATP-binding</keyword>
<dbReference type="SMART" id="SM00534">
    <property type="entry name" value="MUTSac"/>
    <property type="match status" value="1"/>
</dbReference>
<name>A0A178YGQ7_SINSA</name>
<dbReference type="Pfam" id="PF05190">
    <property type="entry name" value="MutS_IV"/>
    <property type="match status" value="1"/>
</dbReference>
<dbReference type="InterPro" id="IPR027417">
    <property type="entry name" value="P-loop_NTPase"/>
</dbReference>
<dbReference type="SMART" id="SM00533">
    <property type="entry name" value="MUTSd"/>
    <property type="match status" value="1"/>
</dbReference>
<dbReference type="SUPFAM" id="SSF55271">
    <property type="entry name" value="DNA repair protein MutS, domain I"/>
    <property type="match status" value="1"/>
</dbReference>
<dbReference type="PANTHER" id="PTHR11361">
    <property type="entry name" value="DNA MISMATCH REPAIR PROTEIN MUTS FAMILY MEMBER"/>
    <property type="match status" value="1"/>
</dbReference>
<feature type="domain" description="DNA mismatch repair proteins mutS family" evidence="12">
    <location>
        <begin position="739"/>
        <end position="755"/>
    </location>
</feature>
<feature type="binding site" evidence="9">
    <location>
        <begin position="665"/>
        <end position="672"/>
    </location>
    <ligand>
        <name>ATP</name>
        <dbReference type="ChEBI" id="CHEBI:30616"/>
    </ligand>
</feature>
<protein>
    <recommendedName>
        <fullName evidence="2 9">DNA mismatch repair protein MutS</fullName>
    </recommendedName>
</protein>